<comment type="caution">
    <text evidence="2">The sequence shown here is derived from an EMBL/GenBank/DDBJ whole genome shotgun (WGS) entry which is preliminary data.</text>
</comment>
<dbReference type="PANTHER" id="PTHR14237">
    <property type="entry name" value="MOLYBDOPTERIN COFACTOR SULFURASE MOSC"/>
    <property type="match status" value="1"/>
</dbReference>
<evidence type="ECO:0000313" key="3">
    <source>
        <dbReference type="Proteomes" id="UP001153678"/>
    </source>
</evidence>
<gene>
    <name evidence="2" type="ORF">FWILDA_LOCUS15096</name>
</gene>
<evidence type="ECO:0000313" key="2">
    <source>
        <dbReference type="EMBL" id="CAI2191488.1"/>
    </source>
</evidence>
<accession>A0A9W4X319</accession>
<reference evidence="2" key="1">
    <citation type="submission" date="2022-08" db="EMBL/GenBank/DDBJ databases">
        <authorList>
            <person name="Kallberg Y."/>
            <person name="Tangrot J."/>
            <person name="Rosling A."/>
        </authorList>
    </citation>
    <scope>NUCLEOTIDE SEQUENCE</scope>
    <source>
        <strain evidence="2">Wild A</strain>
    </source>
</reference>
<sequence length="507" mass="58052">MNLTVFKKKISFKNYSLEYQPNLKKLNKEKRKFLKEFSSIYGYDGKINQIREKEYPQLKSCAYLDHTGSTTFAKSSLTEFVNDITNNLYGNPHSNSPSSQASTERIKKVRTKILEHFDANERDYAIIFTQNATASIKLVGEIFPWTNKSSYRYLRESHSSINGLRRFPEQLNAVIEAVTEYDVDSMINENTSIDFLDMDEEEITYNLFAYPAQCNFSGMKFPLSWTSGIKKFDTEYSKTLVLLDAAAYVPTSSLSLANKETSPDFVVLSFYKMFGFPTGLGALILKTELNQILRKAYFGGGTLKASVYDRQWQQFRDDLTERYEDGTVNFLNIIALDYAFDSMERLYKNYEYISNHVTSLITYLSRTMKSFCHYNGQAVCIVNSDRDFSDNKQQGATFSFNLKRSDGKLVGYLEVEKLASVNGIHIRSGGNCNPGSVSKWMGITSDEFMQNYMCGKVCDDNQDIFHGKSYGAVRLSIGAMTTIEDILIWLDFFERNYVETSPDTNFL</sequence>
<dbReference type="GO" id="GO:0043545">
    <property type="term" value="P:molybdopterin cofactor metabolic process"/>
    <property type="evidence" value="ECO:0007669"/>
    <property type="project" value="TreeGrafter"/>
</dbReference>
<dbReference type="PANTHER" id="PTHR14237:SF80">
    <property type="entry name" value="MOLYBDENUM COFACTOR SULFURASE"/>
    <property type="match status" value="1"/>
</dbReference>
<evidence type="ECO:0000259" key="1">
    <source>
        <dbReference type="Pfam" id="PF00266"/>
    </source>
</evidence>
<keyword evidence="3" id="KW-1185">Reference proteome</keyword>
<name>A0A9W4X319_9GLOM</name>
<dbReference type="InterPro" id="IPR015424">
    <property type="entry name" value="PyrdxlP-dep_Trfase"/>
</dbReference>
<dbReference type="SUPFAM" id="SSF53383">
    <property type="entry name" value="PLP-dependent transferases"/>
    <property type="match status" value="1"/>
</dbReference>
<dbReference type="InterPro" id="IPR015421">
    <property type="entry name" value="PyrdxlP-dep_Trfase_major"/>
</dbReference>
<dbReference type="Gene3D" id="3.40.640.10">
    <property type="entry name" value="Type I PLP-dependent aspartate aminotransferase-like (Major domain)"/>
    <property type="match status" value="1"/>
</dbReference>
<protein>
    <submittedName>
        <fullName evidence="2">4866_t:CDS:1</fullName>
    </submittedName>
</protein>
<dbReference type="OrthoDB" id="10264306at2759"/>
<dbReference type="EMBL" id="CAMKVN010007429">
    <property type="protein sequence ID" value="CAI2191488.1"/>
    <property type="molecule type" value="Genomic_DNA"/>
</dbReference>
<proteinExistence type="predicted"/>
<dbReference type="GO" id="GO:0008265">
    <property type="term" value="F:molybdenum cofactor sulfurtransferase activity"/>
    <property type="evidence" value="ECO:0007669"/>
    <property type="project" value="TreeGrafter"/>
</dbReference>
<feature type="domain" description="Aminotransferase class V" evidence="1">
    <location>
        <begin position="63"/>
        <end position="486"/>
    </location>
</feature>
<dbReference type="InterPro" id="IPR000192">
    <property type="entry name" value="Aminotrans_V_dom"/>
</dbReference>
<dbReference type="Pfam" id="PF00266">
    <property type="entry name" value="Aminotran_5"/>
    <property type="match status" value="1"/>
</dbReference>
<dbReference type="Proteomes" id="UP001153678">
    <property type="component" value="Unassembled WGS sequence"/>
</dbReference>
<dbReference type="AlphaFoldDB" id="A0A9W4X319"/>
<organism evidence="2 3">
    <name type="scientific">Funneliformis geosporum</name>
    <dbReference type="NCBI Taxonomy" id="1117311"/>
    <lineage>
        <taxon>Eukaryota</taxon>
        <taxon>Fungi</taxon>
        <taxon>Fungi incertae sedis</taxon>
        <taxon>Mucoromycota</taxon>
        <taxon>Glomeromycotina</taxon>
        <taxon>Glomeromycetes</taxon>
        <taxon>Glomerales</taxon>
        <taxon>Glomeraceae</taxon>
        <taxon>Funneliformis</taxon>
    </lineage>
</organism>